<organism evidence="2 3">
    <name type="scientific">Oryza rufipogon</name>
    <name type="common">Brownbeard rice</name>
    <name type="synonym">Asian wild rice</name>
    <dbReference type="NCBI Taxonomy" id="4529"/>
    <lineage>
        <taxon>Eukaryota</taxon>
        <taxon>Viridiplantae</taxon>
        <taxon>Streptophyta</taxon>
        <taxon>Embryophyta</taxon>
        <taxon>Tracheophyta</taxon>
        <taxon>Spermatophyta</taxon>
        <taxon>Magnoliopsida</taxon>
        <taxon>Liliopsida</taxon>
        <taxon>Poales</taxon>
        <taxon>Poaceae</taxon>
        <taxon>BOP clade</taxon>
        <taxon>Oryzoideae</taxon>
        <taxon>Oryzeae</taxon>
        <taxon>Oryzinae</taxon>
        <taxon>Oryza</taxon>
    </lineage>
</organism>
<dbReference type="SUPFAM" id="SSF54236">
    <property type="entry name" value="Ubiquitin-like"/>
    <property type="match status" value="1"/>
</dbReference>
<accession>A0A0E0NFM9</accession>
<dbReference type="InterPro" id="IPR029071">
    <property type="entry name" value="Ubiquitin-like_domsf"/>
</dbReference>
<dbReference type="OMA" id="DCQFSAP"/>
<feature type="domain" description="UBX" evidence="1">
    <location>
        <begin position="92"/>
        <end position="142"/>
    </location>
</feature>
<keyword evidence="3" id="KW-1185">Reference proteome</keyword>
<dbReference type="EnsemblPlants" id="ORUFI02G19530.1">
    <property type="protein sequence ID" value="ORUFI02G19530.1"/>
    <property type="gene ID" value="ORUFI02G19530"/>
</dbReference>
<dbReference type="eggNOG" id="ENOG502R4I7">
    <property type="taxonomic scope" value="Eukaryota"/>
</dbReference>
<dbReference type="InterPro" id="IPR001012">
    <property type="entry name" value="UBX_dom"/>
</dbReference>
<evidence type="ECO:0000259" key="1">
    <source>
        <dbReference type="PROSITE" id="PS50033"/>
    </source>
</evidence>
<sequence length="177" mass="18604">MPPTRVQDCRFSAAPVVELSDQSTAAAAAAASMEMEQLTARFNDAVAVRGSNQLATGMEMAAAPGRGADDDMEELVARLVDVTVCDDGPAARGEAACAVRVRLPDGRVFDRVFDAARPVAALFRYCGAAVAACGMAGRPFRLVRLAGGASEEIPPRGDASLQDLRLDRCIVYVVFSP</sequence>
<name>A0A0E0NFM9_ORYRU</name>
<dbReference type="Gene3D" id="3.10.20.90">
    <property type="entry name" value="Phosphatidylinositol 3-kinase Catalytic Subunit, Chain A, domain 1"/>
    <property type="match status" value="1"/>
</dbReference>
<protein>
    <recommendedName>
        <fullName evidence="1">UBX domain-containing protein</fullName>
    </recommendedName>
</protein>
<evidence type="ECO:0000313" key="3">
    <source>
        <dbReference type="Proteomes" id="UP000008022"/>
    </source>
</evidence>
<reference evidence="3" key="1">
    <citation type="submission" date="2013-06" db="EMBL/GenBank/DDBJ databases">
        <authorList>
            <person name="Zhao Q."/>
        </authorList>
    </citation>
    <scope>NUCLEOTIDE SEQUENCE</scope>
    <source>
        <strain evidence="3">cv. W1943</strain>
    </source>
</reference>
<dbReference type="Proteomes" id="UP000008022">
    <property type="component" value="Unassembled WGS sequence"/>
</dbReference>
<dbReference type="STRING" id="4529.A0A0E0NFM9"/>
<dbReference type="AlphaFoldDB" id="A0A0E0NFM9"/>
<dbReference type="Gramene" id="ORUFI02G19530.1">
    <property type="protein sequence ID" value="ORUFI02G19530.1"/>
    <property type="gene ID" value="ORUFI02G19530"/>
</dbReference>
<dbReference type="PROSITE" id="PS50033">
    <property type="entry name" value="UBX"/>
    <property type="match status" value="1"/>
</dbReference>
<proteinExistence type="predicted"/>
<evidence type="ECO:0000313" key="2">
    <source>
        <dbReference type="EnsemblPlants" id="ORUFI02G19530.1"/>
    </source>
</evidence>
<dbReference type="HOGENOM" id="CLU_1789991_0_0_1"/>
<reference evidence="2" key="2">
    <citation type="submission" date="2015-06" db="UniProtKB">
        <authorList>
            <consortium name="EnsemblPlants"/>
        </authorList>
    </citation>
    <scope>IDENTIFICATION</scope>
</reference>